<feature type="region of interest" description="Disordered" evidence="2">
    <location>
        <begin position="684"/>
        <end position="737"/>
    </location>
</feature>
<feature type="region of interest" description="Disordered" evidence="2">
    <location>
        <begin position="283"/>
        <end position="320"/>
    </location>
</feature>
<dbReference type="PANTHER" id="PTHR21538:SF23">
    <property type="entry name" value="ANILLIN"/>
    <property type="match status" value="1"/>
</dbReference>
<feature type="compositionally biased region" description="Low complexity" evidence="2">
    <location>
        <begin position="1149"/>
        <end position="1160"/>
    </location>
</feature>
<dbReference type="Gene3D" id="2.30.29.30">
    <property type="entry name" value="Pleckstrin-homology domain (PH domain)/Phosphotyrosine-binding domain (PTB)"/>
    <property type="match status" value="1"/>
</dbReference>
<reference evidence="4" key="2">
    <citation type="journal article" date="2014" name="BMC Genomics">
        <title>A genomic perspective to assessing quality of mass-reared SIT flies used in Mediterranean fruit fly (Ceratitis capitata) eradication in California.</title>
        <authorList>
            <person name="Calla B."/>
            <person name="Hall B."/>
            <person name="Hou S."/>
            <person name="Geib S.M."/>
        </authorList>
    </citation>
    <scope>NUCLEOTIDE SEQUENCE</scope>
</reference>
<feature type="region of interest" description="Disordered" evidence="2">
    <location>
        <begin position="1125"/>
        <end position="1163"/>
    </location>
</feature>
<dbReference type="InterPro" id="IPR001849">
    <property type="entry name" value="PH_domain"/>
</dbReference>
<feature type="compositionally biased region" description="Polar residues" evidence="2">
    <location>
        <begin position="285"/>
        <end position="301"/>
    </location>
</feature>
<evidence type="ECO:0000256" key="1">
    <source>
        <dbReference type="SAM" id="Coils"/>
    </source>
</evidence>
<feature type="compositionally biased region" description="Polar residues" evidence="2">
    <location>
        <begin position="1127"/>
        <end position="1148"/>
    </location>
</feature>
<feature type="compositionally biased region" description="Basic residues" evidence="2">
    <location>
        <begin position="302"/>
        <end position="311"/>
    </location>
</feature>
<dbReference type="InterPro" id="IPR011993">
    <property type="entry name" value="PH-like_dom_sf"/>
</dbReference>
<feature type="region of interest" description="Disordered" evidence="2">
    <location>
        <begin position="365"/>
        <end position="390"/>
    </location>
</feature>
<dbReference type="PANTHER" id="PTHR21538">
    <property type="entry name" value="ANILLIN/RHOTEKIN RTKN"/>
    <property type="match status" value="1"/>
</dbReference>
<keyword evidence="1" id="KW-0175">Coiled coil</keyword>
<dbReference type="Pfam" id="PF00169">
    <property type="entry name" value="PH"/>
    <property type="match status" value="1"/>
</dbReference>
<feature type="coiled-coil region" evidence="1">
    <location>
        <begin position="507"/>
        <end position="534"/>
    </location>
</feature>
<dbReference type="OrthoDB" id="5915976at2759"/>
<dbReference type="EMBL" id="GAMC01015127">
    <property type="protein sequence ID" value="JAB91428.1"/>
    <property type="molecule type" value="mRNA"/>
</dbReference>
<dbReference type="PROSITE" id="PS50003">
    <property type="entry name" value="PH_DOMAIN"/>
    <property type="match status" value="1"/>
</dbReference>
<dbReference type="GO" id="GO:0031106">
    <property type="term" value="P:septin ring organization"/>
    <property type="evidence" value="ECO:0007669"/>
    <property type="project" value="TreeGrafter"/>
</dbReference>
<evidence type="ECO:0000313" key="4">
    <source>
        <dbReference type="EMBL" id="JAB91428.1"/>
    </source>
</evidence>
<dbReference type="GO" id="GO:0000281">
    <property type="term" value="P:mitotic cytokinesis"/>
    <property type="evidence" value="ECO:0007669"/>
    <property type="project" value="TreeGrafter"/>
</dbReference>
<dbReference type="GO" id="GO:0005826">
    <property type="term" value="C:actomyosin contractile ring"/>
    <property type="evidence" value="ECO:0007669"/>
    <property type="project" value="TreeGrafter"/>
</dbReference>
<dbReference type="GO" id="GO:0000915">
    <property type="term" value="P:actomyosin contractile ring assembly"/>
    <property type="evidence" value="ECO:0007669"/>
    <property type="project" value="TreeGrafter"/>
</dbReference>
<evidence type="ECO:0000259" key="3">
    <source>
        <dbReference type="PROSITE" id="PS50003"/>
    </source>
</evidence>
<dbReference type="SUPFAM" id="SSF50729">
    <property type="entry name" value="PH domain-like"/>
    <property type="match status" value="1"/>
</dbReference>
<feature type="compositionally biased region" description="Low complexity" evidence="2">
    <location>
        <begin position="719"/>
        <end position="736"/>
    </location>
</feature>
<feature type="region of interest" description="Disordered" evidence="2">
    <location>
        <begin position="92"/>
        <end position="125"/>
    </location>
</feature>
<proteinExistence type="evidence at transcript level"/>
<feature type="compositionally biased region" description="Basic and acidic residues" evidence="2">
    <location>
        <begin position="98"/>
        <end position="117"/>
    </location>
</feature>
<organism evidence="4">
    <name type="scientific">Ceratitis capitata</name>
    <name type="common">Mediterranean fruit fly</name>
    <name type="synonym">Tephritis capitata</name>
    <dbReference type="NCBI Taxonomy" id="7213"/>
    <lineage>
        <taxon>Eukaryota</taxon>
        <taxon>Metazoa</taxon>
        <taxon>Ecdysozoa</taxon>
        <taxon>Arthropoda</taxon>
        <taxon>Hexapoda</taxon>
        <taxon>Insecta</taxon>
        <taxon>Pterygota</taxon>
        <taxon>Neoptera</taxon>
        <taxon>Endopterygota</taxon>
        <taxon>Diptera</taxon>
        <taxon>Brachycera</taxon>
        <taxon>Muscomorpha</taxon>
        <taxon>Tephritoidea</taxon>
        <taxon>Tephritidae</taxon>
        <taxon>Ceratitis</taxon>
        <taxon>Ceratitis</taxon>
    </lineage>
</organism>
<reference evidence="4" key="1">
    <citation type="submission" date="2013-07" db="EMBL/GenBank/DDBJ databases">
        <authorList>
            <person name="Geib S."/>
        </authorList>
    </citation>
    <scope>NUCLEOTIDE SEQUENCE</scope>
</reference>
<evidence type="ECO:0000256" key="2">
    <source>
        <dbReference type="SAM" id="MobiDB-lite"/>
    </source>
</evidence>
<feature type="compositionally biased region" description="Low complexity" evidence="2">
    <location>
        <begin position="982"/>
        <end position="994"/>
    </location>
</feature>
<feature type="domain" description="PH" evidence="3">
    <location>
        <begin position="1546"/>
        <end position="1659"/>
    </location>
</feature>
<sequence length="1674" mass="188562">MTNPKIKNSNKRSTEAVVNVQHQQNNDGTELMNVLHNSDDDVELNLDDYSFGGSSNSEDVDLEEDEASTCSSFSLQECINEFRARRIRRLSTQSREVTQIEDRANSNLPDKTEKKTQPDPADADLINQNRCNKEQERKCKPCRDGFCYCFTSDSGEGGGVCHAVTAGTRAGHVRQSRRHRRSDCQELGTLMPQSYVKPVDHINNRPVSFKVPTEKDAEALPQKQQNKERVKRNVTAETTSNANELTAISRLETSAPDAPLIHIIQELHNNCVISEVRVNKHKLQASRQQSQSLNTCQTAKSSPRKTKHSSHSTRNMCEPTAPPLENWAAVYKNAQRRMESFGAPVLDKIDELESISDIFAYSTPLTSSSKHTDSGRRKNKGGRLLQKRLSLSSVHYRPRRSLQAPPKPPRAHLCLEEKSTISSLSSTSPSLREAERILDEFLIRKGAMIKEKEEKAVKYTGKVDKAGQVEMEKVLYASDRRREHRKSCPTSLAEIKSRPHLPTCPSLSDLERSAMDSNKKYTNYEKNIRKITEKPVKELSFGWKEPKIAEMLNCDTTSKQKQFKSQAVQAEPQQIIGWQIPPKVDLDTVDGVCSNLASNIATKNTPVKSSHLSTPKRASESQKFIWREQWRNLSPWCNKSSKGGNRFLKSNLKSSSRSLLNSSKKKILRLVTPKRDNLQYRRSYTSQSIGVQTSQDELQPYEPSMTPQSPPGSYHSAVQTSTHTTTPTCSQNTNATETQDFDFTRTVRAPPKKAPRASIQRKLNFPFDGSAAAERAPREGDTLRTSMKTKTYRSYHGDLDQDVTLSKLGYILGNIRAKLEASDEHAMRTFQEIERREQSAVGYDCTDGPNRETETRANIQTKNHRSHQYNVCQQEPIYSEIEEDSMHITGTPHYDNTTSAKEIAPIKPDLEVLYAKVNKANKKQRNQKNQPLLQTTPIALGKLLHDSLRNLNTTIQPTQLPTLQEQSYSDTSYMSPPQPNASVSETSSMSHSQSMNNVRMQEHHSPPKYERNLNKSDLSLHRSEIFLDNLCRSELIVENDELECAGKMNNNDLNKSSSSLSQINTFRHFSTSTPTPDDSISYDTPNDADFDDISQAAISQLGLSMAIDSMTSAAPSVTKKKIAPKFTTKSHLSTQRTSSLNPSNDNALTSPSSSHQQSTSCPVTPKKLQLHFPAQLPHTSSLKELREMVEEKEEDQNRSISNTSLYDDISQAPSTVDAPTTNNNFARYQRLKNALRKSFKRGTKFVKNETLRLSSSFSFPTTNISLSKSLNVHNQTDPQLSTISSSCDLNALFTLDEEAPVVQQLAQAVTICRQLPEVEISPEMVEAERLLLFSRLRRDAWPQRSPTVGTAAASQRAVDQHTHRFYIDGMRLPIKVDVNQDFFFNYFYIVTFECGGVIKSTQSAECHNGKAIFSECGIEFASGLSEEDAVVRCEIFMLRLRKVSTLSLEPKRTIVKLPTARTPGTASSSSSGDEIVSRFRLHASFALNARNFVPYEYVAGESKNTNKLCLRASNRNCQLPLTPRTKSTNLCTEIHLYGRAEIRFPKQTYSGFLNVQDPHTQHNWNRRWCTLDGIHLRIWTDENQMDDDKLLLTLDMRSNVQSIPLQVAPRELCARARAFCLQCALEKGGELVDTAAVFFAADTQEELEDWLAKLNEVLIFVDKWLCEAAKDDFA</sequence>
<feature type="region of interest" description="Disordered" evidence="2">
    <location>
        <begin position="1068"/>
        <end position="1087"/>
    </location>
</feature>
<gene>
    <name evidence="4" type="primary">ANLN</name>
</gene>
<protein>
    <submittedName>
        <fullName evidence="4">Actin-binding protein anillin</fullName>
    </submittedName>
</protein>
<feature type="region of interest" description="Disordered" evidence="2">
    <location>
        <begin position="216"/>
        <end position="235"/>
    </location>
</feature>
<dbReference type="SMART" id="SM00233">
    <property type="entry name" value="PH"/>
    <property type="match status" value="1"/>
</dbReference>
<feature type="compositionally biased region" description="Polar residues" evidence="2">
    <location>
        <begin position="684"/>
        <end position="697"/>
    </location>
</feature>
<dbReference type="InterPro" id="IPR051364">
    <property type="entry name" value="Cytokinesis/Rho-signaling"/>
</dbReference>
<name>W8B306_CERCA</name>
<accession>W8B306</accession>
<feature type="compositionally biased region" description="Low complexity" evidence="2">
    <location>
        <begin position="1068"/>
        <end position="1085"/>
    </location>
</feature>
<feature type="region of interest" description="Disordered" evidence="2">
    <location>
        <begin position="959"/>
        <end position="1008"/>
    </location>
</feature>